<dbReference type="PROSITE" id="PS51257">
    <property type="entry name" value="PROKAR_LIPOPROTEIN"/>
    <property type="match status" value="1"/>
</dbReference>
<proteinExistence type="predicted"/>
<organism evidence="1 2">
    <name type="scientific">Pedobacter steynii</name>
    <dbReference type="NCBI Taxonomy" id="430522"/>
    <lineage>
        <taxon>Bacteria</taxon>
        <taxon>Pseudomonadati</taxon>
        <taxon>Bacteroidota</taxon>
        <taxon>Sphingobacteriia</taxon>
        <taxon>Sphingobacteriales</taxon>
        <taxon>Sphingobacteriaceae</taxon>
        <taxon>Pedobacter</taxon>
    </lineage>
</organism>
<sequence length="124" mass="14333">MISFAKTLFKVLQVIIILIFISSCNQNIDFEKTKWNGQSDPAYPSIYRPLMLKDLTTNHKLLGLNCAQLVKYLGNPDHEEANLISYRIAVDYGNDIDPVYSKDLTFFYSKDSVITSFKIEEWKN</sequence>
<dbReference type="EMBL" id="FNGY01000007">
    <property type="protein sequence ID" value="SDN36915.1"/>
    <property type="molecule type" value="Genomic_DNA"/>
</dbReference>
<name>A0A1H0AUA1_9SPHI</name>
<gene>
    <name evidence="1" type="ORF">SAMN05421820_107202</name>
</gene>
<accession>A0A1H0AUA1</accession>
<evidence type="ECO:0000313" key="1">
    <source>
        <dbReference type="EMBL" id="SDN36915.1"/>
    </source>
</evidence>
<protein>
    <submittedName>
        <fullName evidence="1">Uncharacterized protein</fullName>
    </submittedName>
</protein>
<dbReference type="AlphaFoldDB" id="A0A1H0AUA1"/>
<keyword evidence="2" id="KW-1185">Reference proteome</keyword>
<evidence type="ECO:0000313" key="2">
    <source>
        <dbReference type="Proteomes" id="UP000183200"/>
    </source>
</evidence>
<reference evidence="2" key="1">
    <citation type="submission" date="2016-10" db="EMBL/GenBank/DDBJ databases">
        <authorList>
            <person name="Varghese N."/>
            <person name="Submissions S."/>
        </authorList>
    </citation>
    <scope>NUCLEOTIDE SEQUENCE [LARGE SCALE GENOMIC DNA]</scope>
    <source>
        <strain evidence="2">DSM 19110</strain>
    </source>
</reference>
<dbReference type="Proteomes" id="UP000183200">
    <property type="component" value="Unassembled WGS sequence"/>
</dbReference>